<organism evidence="1 2">
    <name type="scientific">Hypoxylon rubiginosum</name>
    <dbReference type="NCBI Taxonomy" id="110542"/>
    <lineage>
        <taxon>Eukaryota</taxon>
        <taxon>Fungi</taxon>
        <taxon>Dikarya</taxon>
        <taxon>Ascomycota</taxon>
        <taxon>Pezizomycotina</taxon>
        <taxon>Sordariomycetes</taxon>
        <taxon>Xylariomycetidae</taxon>
        <taxon>Xylariales</taxon>
        <taxon>Hypoxylaceae</taxon>
        <taxon>Hypoxylon</taxon>
    </lineage>
</organism>
<protein>
    <submittedName>
        <fullName evidence="1">Uncharacterized protein</fullName>
    </submittedName>
</protein>
<proteinExistence type="predicted"/>
<keyword evidence="2" id="KW-1185">Reference proteome</keyword>
<dbReference type="EMBL" id="MU393434">
    <property type="protein sequence ID" value="KAI4868982.1"/>
    <property type="molecule type" value="Genomic_DNA"/>
</dbReference>
<evidence type="ECO:0000313" key="2">
    <source>
        <dbReference type="Proteomes" id="UP001497700"/>
    </source>
</evidence>
<accession>A0ACB9ZCB8</accession>
<dbReference type="Proteomes" id="UP001497700">
    <property type="component" value="Unassembled WGS sequence"/>
</dbReference>
<evidence type="ECO:0000313" key="1">
    <source>
        <dbReference type="EMBL" id="KAI4868982.1"/>
    </source>
</evidence>
<sequence length="314" mass="35524">MPTTNEIKHCANCGAEASKRCLGCIDAPEYHDGDATETVYCNPDCQRKNWPTHKPRCLQLKKRIMLSRIGYLMKAAVIAYQSCAFSVNLTAMEMRDGTLWLTFGPFGNPGIAAFPENLTTDENLRETALLNNQCMAALYLGAPLARHLFPAVNPITIRRLDVPIKAVIPYKVTDMEWDPEHTIVQIQLGDEFWILDVTGRQYGFPEFLLPLHTYERTKVSGGVISNEYYKGDYDIYDETGDLVELIDETQTQNQEGRLTAQLKARLHFTDFAETHFNNISAKVFLSGSEEEFRSRVGSFVDKVKTLMTNFISSD</sequence>
<reference evidence="1 2" key="1">
    <citation type="journal article" date="2022" name="New Phytol.">
        <title>Ecological generalism drives hyperdiversity of secondary metabolite gene clusters in xylarialean endophytes.</title>
        <authorList>
            <person name="Franco M.E.E."/>
            <person name="Wisecaver J.H."/>
            <person name="Arnold A.E."/>
            <person name="Ju Y.M."/>
            <person name="Slot J.C."/>
            <person name="Ahrendt S."/>
            <person name="Moore L.P."/>
            <person name="Eastman K.E."/>
            <person name="Scott K."/>
            <person name="Konkel Z."/>
            <person name="Mondo S.J."/>
            <person name="Kuo A."/>
            <person name="Hayes R.D."/>
            <person name="Haridas S."/>
            <person name="Andreopoulos B."/>
            <person name="Riley R."/>
            <person name="LaButti K."/>
            <person name="Pangilinan J."/>
            <person name="Lipzen A."/>
            <person name="Amirebrahimi M."/>
            <person name="Yan J."/>
            <person name="Adam C."/>
            <person name="Keymanesh K."/>
            <person name="Ng V."/>
            <person name="Louie K."/>
            <person name="Northen T."/>
            <person name="Drula E."/>
            <person name="Henrissat B."/>
            <person name="Hsieh H.M."/>
            <person name="Youens-Clark K."/>
            <person name="Lutzoni F."/>
            <person name="Miadlikowska J."/>
            <person name="Eastwood D.C."/>
            <person name="Hamelin R.C."/>
            <person name="Grigoriev I.V."/>
            <person name="U'Ren J.M."/>
        </authorList>
    </citation>
    <scope>NUCLEOTIDE SEQUENCE [LARGE SCALE GENOMIC DNA]</scope>
    <source>
        <strain evidence="1 2">CBS 119005</strain>
    </source>
</reference>
<comment type="caution">
    <text evidence="1">The sequence shown here is derived from an EMBL/GenBank/DDBJ whole genome shotgun (WGS) entry which is preliminary data.</text>
</comment>
<gene>
    <name evidence="1" type="ORF">F4820DRAFT_444620</name>
</gene>
<name>A0ACB9ZCB8_9PEZI</name>